<dbReference type="Pfam" id="PF05402">
    <property type="entry name" value="PqqD"/>
    <property type="match status" value="1"/>
</dbReference>
<keyword evidence="2" id="KW-1185">Reference proteome</keyword>
<accession>A0ABU2H176</accession>
<name>A0ABU2H176_9ACTN</name>
<proteinExistence type="predicted"/>
<dbReference type="Proteomes" id="UP001250214">
    <property type="component" value="Unassembled WGS sequence"/>
</dbReference>
<dbReference type="EMBL" id="JAVLVT010000001">
    <property type="protein sequence ID" value="MDS1269065.1"/>
    <property type="molecule type" value="Genomic_DNA"/>
</dbReference>
<dbReference type="InterPro" id="IPR008792">
    <property type="entry name" value="PQQD"/>
</dbReference>
<protein>
    <submittedName>
        <fullName evidence="1">PqqD family peptide modification chaperone</fullName>
    </submittedName>
</protein>
<dbReference type="Gene3D" id="1.10.10.1150">
    <property type="entry name" value="Coenzyme PQQ synthesis protein D (PqqD)"/>
    <property type="match status" value="1"/>
</dbReference>
<evidence type="ECO:0000313" key="1">
    <source>
        <dbReference type="EMBL" id="MDS1269065.1"/>
    </source>
</evidence>
<reference evidence="2" key="1">
    <citation type="submission" date="2023-07" db="EMBL/GenBank/DDBJ databases">
        <title>Novel species in the genus Lipingzhangella isolated from Sambhar Salt Lake.</title>
        <authorList>
            <person name="Jiya N."/>
            <person name="Kajale S."/>
            <person name="Sharma A."/>
        </authorList>
    </citation>
    <scope>NUCLEOTIDE SEQUENCE [LARGE SCALE GENOMIC DNA]</scope>
    <source>
        <strain evidence="2">LS1_29</strain>
    </source>
</reference>
<evidence type="ECO:0000313" key="2">
    <source>
        <dbReference type="Proteomes" id="UP001250214"/>
    </source>
</evidence>
<gene>
    <name evidence="1" type="ORF">RIF23_02010</name>
</gene>
<comment type="caution">
    <text evidence="1">The sequence shown here is derived from an EMBL/GenBank/DDBJ whole genome shotgun (WGS) entry which is preliminary data.</text>
</comment>
<organism evidence="1 2">
    <name type="scientific">Lipingzhangella rawalii</name>
    <dbReference type="NCBI Taxonomy" id="2055835"/>
    <lineage>
        <taxon>Bacteria</taxon>
        <taxon>Bacillati</taxon>
        <taxon>Actinomycetota</taxon>
        <taxon>Actinomycetes</taxon>
        <taxon>Streptosporangiales</taxon>
        <taxon>Nocardiopsidaceae</taxon>
        <taxon>Lipingzhangella</taxon>
    </lineage>
</organism>
<sequence>MYATITPEGGMLLDTRGRGRWYALSLTAAQLWHALASGTRLDDAAAALADDLGADPDQVRADAAVLVQELSRHGLLHRKRWRWSRW</sequence>
<dbReference type="InterPro" id="IPR041881">
    <property type="entry name" value="PqqD_sf"/>
</dbReference>